<dbReference type="PANTHER" id="PTHR46070">
    <property type="entry name" value="PINSTRIPE, ISOFORM A"/>
    <property type="match status" value="1"/>
</dbReference>
<keyword evidence="3" id="KW-1185">Reference proteome</keyword>
<dbReference type="PROSITE" id="PS50826">
    <property type="entry name" value="RUN"/>
    <property type="match status" value="1"/>
</dbReference>
<dbReference type="GO" id="GO:0031267">
    <property type="term" value="F:small GTPase binding"/>
    <property type="evidence" value="ECO:0007669"/>
    <property type="project" value="InterPro"/>
</dbReference>
<accession>A0A087TLD4</accession>
<gene>
    <name evidence="2" type="ORF">X975_00310</name>
</gene>
<dbReference type="InterPro" id="IPR047278">
    <property type="entry name" value="DEN5A/B"/>
</dbReference>
<dbReference type="Pfam" id="PF02759">
    <property type="entry name" value="RUN"/>
    <property type="match status" value="1"/>
</dbReference>
<evidence type="ECO:0000313" key="3">
    <source>
        <dbReference type="Proteomes" id="UP000054359"/>
    </source>
</evidence>
<feature type="domain" description="RUN" evidence="1">
    <location>
        <begin position="1"/>
        <end position="36"/>
    </location>
</feature>
<dbReference type="GO" id="GO:0005085">
    <property type="term" value="F:guanyl-nucleotide exchange factor activity"/>
    <property type="evidence" value="ECO:0007669"/>
    <property type="project" value="InterPro"/>
</dbReference>
<feature type="non-terminal residue" evidence="2">
    <location>
        <position position="36"/>
    </location>
</feature>
<organism evidence="2 3">
    <name type="scientific">Stegodyphus mimosarum</name>
    <name type="common">African social velvet spider</name>
    <dbReference type="NCBI Taxonomy" id="407821"/>
    <lineage>
        <taxon>Eukaryota</taxon>
        <taxon>Metazoa</taxon>
        <taxon>Ecdysozoa</taxon>
        <taxon>Arthropoda</taxon>
        <taxon>Chelicerata</taxon>
        <taxon>Arachnida</taxon>
        <taxon>Araneae</taxon>
        <taxon>Araneomorphae</taxon>
        <taxon>Entelegynae</taxon>
        <taxon>Eresoidea</taxon>
        <taxon>Eresidae</taxon>
        <taxon>Stegodyphus</taxon>
    </lineage>
</organism>
<proteinExistence type="predicted"/>
<protein>
    <submittedName>
        <fullName evidence="2">DENN domain-containing protein 5B</fullName>
    </submittedName>
</protein>
<name>A0A087TLD4_STEMI</name>
<dbReference type="Gene3D" id="1.20.58.900">
    <property type="match status" value="1"/>
</dbReference>
<dbReference type="EMBL" id="KK115748">
    <property type="protein sequence ID" value="KFM65923.1"/>
    <property type="molecule type" value="Genomic_DNA"/>
</dbReference>
<reference evidence="2 3" key="1">
    <citation type="submission" date="2013-11" db="EMBL/GenBank/DDBJ databases">
        <title>Genome sequencing of Stegodyphus mimosarum.</title>
        <authorList>
            <person name="Bechsgaard J."/>
        </authorList>
    </citation>
    <scope>NUCLEOTIDE SEQUENCE [LARGE SCALE GENOMIC DNA]</scope>
</reference>
<evidence type="ECO:0000259" key="1">
    <source>
        <dbReference type="PROSITE" id="PS50826"/>
    </source>
</evidence>
<dbReference type="AlphaFoldDB" id="A0A087TLD4"/>
<dbReference type="SUPFAM" id="SSF140741">
    <property type="entry name" value="RUN domain-like"/>
    <property type="match status" value="1"/>
</dbReference>
<dbReference type="InterPro" id="IPR037213">
    <property type="entry name" value="Run_dom_sf"/>
</dbReference>
<evidence type="ECO:0000313" key="2">
    <source>
        <dbReference type="EMBL" id="KFM65923.1"/>
    </source>
</evidence>
<sequence>MTEIKTDIGYARAWVRLALEKKLLHKHLQKLLSNQE</sequence>
<dbReference type="InterPro" id="IPR004012">
    <property type="entry name" value="Run_dom"/>
</dbReference>
<dbReference type="STRING" id="407821.A0A087TLD4"/>
<dbReference type="Proteomes" id="UP000054359">
    <property type="component" value="Unassembled WGS sequence"/>
</dbReference>
<dbReference type="PANTHER" id="PTHR46070:SF1">
    <property type="entry name" value="PINSTRIPE, ISOFORM A"/>
    <property type="match status" value="1"/>
</dbReference>